<gene>
    <name evidence="2" type="ORF">BSTOLATCC_MIC52091</name>
</gene>
<comment type="caution">
    <text evidence="2">The sequence shown here is derived from an EMBL/GenBank/DDBJ whole genome shotgun (WGS) entry which is preliminary data.</text>
</comment>
<dbReference type="EMBL" id="CAJZBQ010000052">
    <property type="protein sequence ID" value="CAG9330674.1"/>
    <property type="molecule type" value="Genomic_DNA"/>
</dbReference>
<accession>A0AAU9JY49</accession>
<sequence length="572" mass="66510">MSAARCYMTSCDLLIEYACYCTSPPTYSCSSHWASHCRLTGRSHRFDSFFLPHFEETKAALLKFLTKEKSKKDRLKKKAIKAFNNSLSNSEIQFRKFVKTLDSDSTKIDDYFEKISISERTWNLEQDPFLNLLTLDPNDTMKKAKTIVQTSTDSYENEELLWGLSKEIEKWIECYINDRFKIFLDRLSELEKIVSKLNKNDQLDEVAKYIFDLIRNVKKSKEELEDKKQDLKKNYQSHSQKRAPEILNPNPTGTQIQARSKSIIQELIKKKSEILNKINDPWTEQDFRKTCALYEHDKNLTGSNSQFFKAYQEYKRAYNQTSSIYLTRDNSKTTSLFVYNTETEKEENRLLHFPNSLNSGTCIAQIPNGELFCFGKADPVSGTALIIDGDYNVRMLPSWLSCSNSSAIYFNRNIYCFGGFNENDLTLSGRFDLEKNRWTQLQALPEPDSCCHTLIFNGDILISGYRSAHLLKYSISSSSFTEIRKTFAACKNKILMNLDRLYLIECGGLIYESEIGNETIWKQITYSIIDYDNPLQVYCSYNKGSIYIGSNYNGQHYYYKFDLSQKEMIKIQ</sequence>
<reference evidence="2" key="1">
    <citation type="submission" date="2021-09" db="EMBL/GenBank/DDBJ databases">
        <authorList>
            <consortium name="AG Swart"/>
            <person name="Singh M."/>
            <person name="Singh A."/>
            <person name="Seah K."/>
            <person name="Emmerich C."/>
        </authorList>
    </citation>
    <scope>NUCLEOTIDE SEQUENCE</scope>
    <source>
        <strain evidence="2">ATCC30299</strain>
    </source>
</reference>
<evidence type="ECO:0000256" key="1">
    <source>
        <dbReference type="SAM" id="MobiDB-lite"/>
    </source>
</evidence>
<keyword evidence="3" id="KW-1185">Reference proteome</keyword>
<dbReference type="SUPFAM" id="SSF50965">
    <property type="entry name" value="Galactose oxidase, central domain"/>
    <property type="match status" value="1"/>
</dbReference>
<evidence type="ECO:0000313" key="2">
    <source>
        <dbReference type="EMBL" id="CAG9330674.1"/>
    </source>
</evidence>
<evidence type="ECO:0008006" key="4">
    <source>
        <dbReference type="Google" id="ProtNLM"/>
    </source>
</evidence>
<evidence type="ECO:0000313" key="3">
    <source>
        <dbReference type="Proteomes" id="UP001162131"/>
    </source>
</evidence>
<protein>
    <recommendedName>
        <fullName evidence="4">Kelch motif family protein</fullName>
    </recommendedName>
</protein>
<dbReference type="InterPro" id="IPR011043">
    <property type="entry name" value="Gal_Oxase/kelch_b-propeller"/>
</dbReference>
<feature type="region of interest" description="Disordered" evidence="1">
    <location>
        <begin position="225"/>
        <end position="255"/>
    </location>
</feature>
<name>A0AAU9JY49_9CILI</name>
<dbReference type="InterPro" id="IPR015915">
    <property type="entry name" value="Kelch-typ_b-propeller"/>
</dbReference>
<dbReference type="Proteomes" id="UP001162131">
    <property type="component" value="Unassembled WGS sequence"/>
</dbReference>
<organism evidence="2 3">
    <name type="scientific">Blepharisma stoltei</name>
    <dbReference type="NCBI Taxonomy" id="1481888"/>
    <lineage>
        <taxon>Eukaryota</taxon>
        <taxon>Sar</taxon>
        <taxon>Alveolata</taxon>
        <taxon>Ciliophora</taxon>
        <taxon>Postciliodesmatophora</taxon>
        <taxon>Heterotrichea</taxon>
        <taxon>Heterotrichida</taxon>
        <taxon>Blepharismidae</taxon>
        <taxon>Blepharisma</taxon>
    </lineage>
</organism>
<dbReference type="AlphaFoldDB" id="A0AAU9JY49"/>
<proteinExistence type="predicted"/>
<dbReference type="Gene3D" id="2.120.10.80">
    <property type="entry name" value="Kelch-type beta propeller"/>
    <property type="match status" value="1"/>
</dbReference>